<evidence type="ECO:0000313" key="2">
    <source>
        <dbReference type="Proteomes" id="UP001159363"/>
    </source>
</evidence>
<name>A0ABQ9I6Y8_9NEOP</name>
<comment type="caution">
    <text evidence="1">The sequence shown here is derived from an EMBL/GenBank/DDBJ whole genome shotgun (WGS) entry which is preliminary data.</text>
</comment>
<accession>A0ABQ9I6Y8</accession>
<evidence type="ECO:0000313" key="1">
    <source>
        <dbReference type="EMBL" id="KAJ8892413.1"/>
    </source>
</evidence>
<gene>
    <name evidence="1" type="ORF">PR048_004993</name>
</gene>
<organism evidence="1 2">
    <name type="scientific">Dryococelus australis</name>
    <dbReference type="NCBI Taxonomy" id="614101"/>
    <lineage>
        <taxon>Eukaryota</taxon>
        <taxon>Metazoa</taxon>
        <taxon>Ecdysozoa</taxon>
        <taxon>Arthropoda</taxon>
        <taxon>Hexapoda</taxon>
        <taxon>Insecta</taxon>
        <taxon>Pterygota</taxon>
        <taxon>Neoptera</taxon>
        <taxon>Polyneoptera</taxon>
        <taxon>Phasmatodea</taxon>
        <taxon>Verophasmatodea</taxon>
        <taxon>Anareolatae</taxon>
        <taxon>Phasmatidae</taxon>
        <taxon>Eurycanthinae</taxon>
        <taxon>Dryococelus</taxon>
    </lineage>
</organism>
<dbReference type="PANTHER" id="PTHR46704">
    <property type="entry name" value="CXC DOMAIN-CONTAINING PROTEIN-RELATED"/>
    <property type="match status" value="1"/>
</dbReference>
<feature type="non-terminal residue" evidence="1">
    <location>
        <position position="282"/>
    </location>
</feature>
<proteinExistence type="predicted"/>
<sequence length="282" mass="31572">MCIEQTLMRCIKSRSGIPHGGGMTESQCATWILSHSRCSEIAYAMSLLTGVSRISNSENKVTTEKKGGDIGRNIHDKLTGKLLKNVTMFKSDQAVTMKILKKAIINADETHHIHSHLLTQRMFVCFSLDNASKYAREYFSYELSTVSPSLFDPWTQLMRKTDKSTLAIALDTLNVAKERHITAVADDTDILVLLLYHCCRNISMQFTTHCGHVRDIQAMQKSIGKEVCKTLLFAHALTGCDTNSALFAKSKTSAFQHICKSETLYNWDSVIGSQENVSRDKL</sequence>
<protein>
    <submittedName>
        <fullName evidence="1">Uncharacterized protein</fullName>
    </submittedName>
</protein>
<dbReference type="Proteomes" id="UP001159363">
    <property type="component" value="Chromosome 2"/>
</dbReference>
<dbReference type="EMBL" id="JARBHB010000002">
    <property type="protein sequence ID" value="KAJ8892413.1"/>
    <property type="molecule type" value="Genomic_DNA"/>
</dbReference>
<reference evidence="1 2" key="1">
    <citation type="submission" date="2023-02" db="EMBL/GenBank/DDBJ databases">
        <title>LHISI_Scaffold_Assembly.</title>
        <authorList>
            <person name="Stuart O.P."/>
            <person name="Cleave R."/>
            <person name="Magrath M.J.L."/>
            <person name="Mikheyev A.S."/>
        </authorList>
    </citation>
    <scope>NUCLEOTIDE SEQUENCE [LARGE SCALE GENOMIC DNA]</scope>
    <source>
        <strain evidence="1">Daus_M_001</strain>
        <tissue evidence="1">Leg muscle</tissue>
    </source>
</reference>
<keyword evidence="2" id="KW-1185">Reference proteome</keyword>
<dbReference type="PANTHER" id="PTHR46704:SF1">
    <property type="entry name" value="TELOMERE LENGTH REGULATION PROTEIN TEL2 HOMOLOG"/>
    <property type="match status" value="1"/>
</dbReference>